<accession>A0A413F9H2</accession>
<evidence type="ECO:0000313" key="3">
    <source>
        <dbReference type="Proteomes" id="UP000283880"/>
    </source>
</evidence>
<dbReference type="EMBL" id="QSBM01000020">
    <property type="protein sequence ID" value="RGX25142.1"/>
    <property type="molecule type" value="Genomic_DNA"/>
</dbReference>
<evidence type="ECO:0000259" key="1">
    <source>
        <dbReference type="Pfam" id="PF02779"/>
    </source>
</evidence>
<dbReference type="PANTHER" id="PTHR43825:SF5">
    <property type="entry name" value="HYPOTHETICAL TRANSKETOLASE FAMILY PROTEIN"/>
    <property type="match status" value="1"/>
</dbReference>
<sequence length="291" mass="32526">MKSCVIDMIRNHSNTMCILIDIGAFGFKDLMKSYPERVKNIGIFEDGLVGVSAGLALSGLVPTIYGITPFIVQRSLEQLKLDYIYQNVGGNFITTGAAYDFSKLGYSHYCPEDVETLKTLPGIEILTPGTPKQFETLFKQCYMNGKLSYFRMIDHCNKTQVDIEFGKAKVLKKGTRGTVIAFAEALDATIAACENLDITLLYYTTAEPFDLETLKSNIVNNRIFICEPFYQGTFMADIMPILSKSRIAVDGVGVPRQVIRTYGTKEDKDMHLGLTARNINDKLAQFLEKEL</sequence>
<organism evidence="2 3">
    <name type="scientific">Enterocloster asparagiformis</name>
    <dbReference type="NCBI Taxonomy" id="333367"/>
    <lineage>
        <taxon>Bacteria</taxon>
        <taxon>Bacillati</taxon>
        <taxon>Bacillota</taxon>
        <taxon>Clostridia</taxon>
        <taxon>Lachnospirales</taxon>
        <taxon>Lachnospiraceae</taxon>
        <taxon>Enterocloster</taxon>
    </lineage>
</organism>
<dbReference type="Gene3D" id="3.40.50.970">
    <property type="match status" value="1"/>
</dbReference>
<dbReference type="Pfam" id="PF02779">
    <property type="entry name" value="Transket_pyr"/>
    <property type="match status" value="1"/>
</dbReference>
<dbReference type="PANTHER" id="PTHR43825">
    <property type="entry name" value="PYRUVATE DEHYDROGENASE E1 COMPONENT"/>
    <property type="match status" value="1"/>
</dbReference>
<protein>
    <submittedName>
        <fullName evidence="2">Alpha-ketoacid dehydrogenase subunit beta</fullName>
    </submittedName>
</protein>
<gene>
    <name evidence="2" type="ORF">DWV29_21955</name>
</gene>
<reference evidence="2 3" key="1">
    <citation type="submission" date="2018-08" db="EMBL/GenBank/DDBJ databases">
        <title>A genome reference for cultivated species of the human gut microbiota.</title>
        <authorList>
            <person name="Zou Y."/>
            <person name="Xue W."/>
            <person name="Luo G."/>
        </authorList>
    </citation>
    <scope>NUCLEOTIDE SEQUENCE [LARGE SCALE GENOMIC DNA]</scope>
    <source>
        <strain evidence="2 3">AF04-15</strain>
    </source>
</reference>
<dbReference type="InterPro" id="IPR029061">
    <property type="entry name" value="THDP-binding"/>
</dbReference>
<name>A0A413F9H2_9FIRM</name>
<dbReference type="Proteomes" id="UP000283880">
    <property type="component" value="Unassembled WGS sequence"/>
</dbReference>
<dbReference type="InterPro" id="IPR051157">
    <property type="entry name" value="PDH/Transketolase"/>
</dbReference>
<dbReference type="SUPFAM" id="SSF52922">
    <property type="entry name" value="TK C-terminal domain-like"/>
    <property type="match status" value="1"/>
</dbReference>
<comment type="caution">
    <text evidence="2">The sequence shown here is derived from an EMBL/GenBank/DDBJ whole genome shotgun (WGS) entry which is preliminary data.</text>
</comment>
<feature type="domain" description="Transketolase-like pyrimidine-binding" evidence="1">
    <location>
        <begin position="35"/>
        <end position="143"/>
    </location>
</feature>
<dbReference type="Gene3D" id="3.40.50.920">
    <property type="match status" value="1"/>
</dbReference>
<dbReference type="InterPro" id="IPR005475">
    <property type="entry name" value="Transketolase-like_Pyr-bd"/>
</dbReference>
<proteinExistence type="predicted"/>
<dbReference type="AlphaFoldDB" id="A0A413F9H2"/>
<evidence type="ECO:0000313" key="2">
    <source>
        <dbReference type="EMBL" id="RGX25142.1"/>
    </source>
</evidence>
<dbReference type="SUPFAM" id="SSF52518">
    <property type="entry name" value="Thiamin diphosphate-binding fold (THDP-binding)"/>
    <property type="match status" value="1"/>
</dbReference>
<dbReference type="InterPro" id="IPR009014">
    <property type="entry name" value="Transketo_C/PFOR_II"/>
</dbReference>